<dbReference type="OrthoDB" id="2568958at2759"/>
<sequence length="304" mass="33971">MLSTLLSILPASLVLLWTSYGPPNGGFIELANLIKSQSELPLSRYMQEVNHGYDLYYGDLFLNGIEIDMSGKCWIGLQAVECSDRLVGNWIRRVLPFLLALQIYYSLLTYTIILGIAFHYTVKKQWATKSELILLRRFTLVVMVIKDFVGVFGVITSLISLLLPFIDPSVDHIVDVKLGWGSIITIFAVFGSGLLTARYEYWSKQMLEREVENGIVLALDEEGADEESNAFSGIGPDYDPEHGVSGIVVENAVEEKVGIVSPSPSIIGQPRAKGPITEETEIDQARANKERSVKELFDRMWIGY</sequence>
<feature type="transmembrane region" description="Helical" evidence="1">
    <location>
        <begin position="94"/>
        <end position="118"/>
    </location>
</feature>
<protein>
    <submittedName>
        <fullName evidence="3">Uncharacterized protein</fullName>
    </submittedName>
</protein>
<evidence type="ECO:0000313" key="4">
    <source>
        <dbReference type="EMBL" id="WWC63111.1"/>
    </source>
</evidence>
<dbReference type="VEuPathDB" id="FungiDB:I303_05732"/>
<accession>A0A1A6A065</accession>
<name>A0A1A6A065_9TREE</name>
<reference evidence="3" key="1">
    <citation type="submission" date="2013-07" db="EMBL/GenBank/DDBJ databases">
        <title>The Genome Sequence of Cryptococcus dejecticola CBS10117.</title>
        <authorList>
            <consortium name="The Broad Institute Genome Sequencing Platform"/>
            <person name="Cuomo C."/>
            <person name="Litvintseva A."/>
            <person name="Chen Y."/>
            <person name="Heitman J."/>
            <person name="Sun S."/>
            <person name="Springer D."/>
            <person name="Dromer F."/>
            <person name="Young S.K."/>
            <person name="Zeng Q."/>
            <person name="Gargeya S."/>
            <person name="Fitzgerald M."/>
            <person name="Abouelleil A."/>
            <person name="Alvarado L."/>
            <person name="Berlin A.M."/>
            <person name="Chapman S.B."/>
            <person name="Dewar J."/>
            <person name="Goldberg J."/>
            <person name="Griggs A."/>
            <person name="Gujja S."/>
            <person name="Hansen M."/>
            <person name="Howarth C."/>
            <person name="Imamovic A."/>
            <person name="Larimer J."/>
            <person name="McCowan C."/>
            <person name="Murphy C."/>
            <person name="Pearson M."/>
            <person name="Priest M."/>
            <person name="Roberts A."/>
            <person name="Saif S."/>
            <person name="Shea T."/>
            <person name="Sykes S."/>
            <person name="Wortman J."/>
            <person name="Nusbaum C."/>
            <person name="Birren B."/>
        </authorList>
    </citation>
    <scope>NUCLEOTIDE SEQUENCE [LARGE SCALE GENOMIC DNA]</scope>
    <source>
        <strain evidence="3">CBS 10117</strain>
    </source>
</reference>
<keyword evidence="1" id="KW-1133">Transmembrane helix</keyword>
<keyword evidence="5" id="KW-1185">Reference proteome</keyword>
<feature type="chain" id="PRO_5008341969" evidence="2">
    <location>
        <begin position="22"/>
        <end position="304"/>
    </location>
</feature>
<reference evidence="4" key="2">
    <citation type="submission" date="2013-07" db="EMBL/GenBank/DDBJ databases">
        <authorList>
            <consortium name="The Broad Institute Genome Sequencing Platform"/>
            <person name="Cuomo C."/>
            <person name="Litvintseva A."/>
            <person name="Chen Y."/>
            <person name="Heitman J."/>
            <person name="Sun S."/>
            <person name="Springer D."/>
            <person name="Dromer F."/>
            <person name="Young S.K."/>
            <person name="Zeng Q."/>
            <person name="Gargeya S."/>
            <person name="Fitzgerald M."/>
            <person name="Abouelleil A."/>
            <person name="Alvarado L."/>
            <person name="Berlin A.M."/>
            <person name="Chapman S.B."/>
            <person name="Dewar J."/>
            <person name="Goldberg J."/>
            <person name="Griggs A."/>
            <person name="Gujja S."/>
            <person name="Hansen M."/>
            <person name="Howarth C."/>
            <person name="Imamovic A."/>
            <person name="Larimer J."/>
            <person name="McCowan C."/>
            <person name="Murphy C."/>
            <person name="Pearson M."/>
            <person name="Priest M."/>
            <person name="Roberts A."/>
            <person name="Saif S."/>
            <person name="Shea T."/>
            <person name="Sykes S."/>
            <person name="Wortman J."/>
            <person name="Nusbaum C."/>
            <person name="Birren B."/>
        </authorList>
    </citation>
    <scope>NUCLEOTIDE SEQUENCE</scope>
    <source>
        <strain evidence="4">CBS 10117</strain>
    </source>
</reference>
<dbReference type="EMBL" id="KI894033">
    <property type="protein sequence ID" value="OBR83453.1"/>
    <property type="molecule type" value="Genomic_DNA"/>
</dbReference>
<proteinExistence type="predicted"/>
<feature type="signal peptide" evidence="2">
    <location>
        <begin position="1"/>
        <end position="21"/>
    </location>
</feature>
<keyword evidence="1" id="KW-0812">Transmembrane</keyword>
<dbReference type="EMBL" id="CP144536">
    <property type="protein sequence ID" value="WWC63111.1"/>
    <property type="molecule type" value="Genomic_DNA"/>
</dbReference>
<keyword evidence="1" id="KW-0472">Membrane</keyword>
<feature type="transmembrane region" description="Helical" evidence="1">
    <location>
        <begin position="138"/>
        <end position="166"/>
    </location>
</feature>
<dbReference type="AlphaFoldDB" id="A0A1A6A065"/>
<feature type="transmembrane region" description="Helical" evidence="1">
    <location>
        <begin position="178"/>
        <end position="197"/>
    </location>
</feature>
<dbReference type="KEGG" id="kdj:28969431"/>
<evidence type="ECO:0000256" key="1">
    <source>
        <dbReference type="SAM" id="Phobius"/>
    </source>
</evidence>
<reference evidence="4" key="3">
    <citation type="submission" date="2024-02" db="EMBL/GenBank/DDBJ databases">
        <title>Comparative genomics of Cryptococcus and Kwoniella reveals pathogenesis evolution and contrasting modes of karyotype evolution via chromosome fusion or intercentromeric recombination.</title>
        <authorList>
            <person name="Coelho M.A."/>
            <person name="David-Palma M."/>
            <person name="Shea T."/>
            <person name="Bowers K."/>
            <person name="McGinley-Smith S."/>
            <person name="Mohammad A.W."/>
            <person name="Gnirke A."/>
            <person name="Yurkov A.M."/>
            <person name="Nowrousian M."/>
            <person name="Sun S."/>
            <person name="Cuomo C.A."/>
            <person name="Heitman J."/>
        </authorList>
    </citation>
    <scope>NUCLEOTIDE SEQUENCE</scope>
    <source>
        <strain evidence="4">CBS 10117</strain>
    </source>
</reference>
<gene>
    <name evidence="3" type="ORF">I303_05732</name>
    <name evidence="4" type="ORF">I303_105711</name>
</gene>
<evidence type="ECO:0000313" key="3">
    <source>
        <dbReference type="EMBL" id="OBR83453.1"/>
    </source>
</evidence>
<keyword evidence="2" id="KW-0732">Signal</keyword>
<evidence type="ECO:0000313" key="5">
    <source>
        <dbReference type="Proteomes" id="UP000078595"/>
    </source>
</evidence>
<dbReference type="RefSeq" id="XP_018261295.1">
    <property type="nucleotide sequence ID" value="XM_018409023.1"/>
</dbReference>
<dbReference type="GeneID" id="28969431"/>
<dbReference type="Proteomes" id="UP000078595">
    <property type="component" value="Chromosome 7"/>
</dbReference>
<evidence type="ECO:0000256" key="2">
    <source>
        <dbReference type="SAM" id="SignalP"/>
    </source>
</evidence>
<organism evidence="3">
    <name type="scientific">Kwoniella dejecticola CBS 10117</name>
    <dbReference type="NCBI Taxonomy" id="1296121"/>
    <lineage>
        <taxon>Eukaryota</taxon>
        <taxon>Fungi</taxon>
        <taxon>Dikarya</taxon>
        <taxon>Basidiomycota</taxon>
        <taxon>Agaricomycotina</taxon>
        <taxon>Tremellomycetes</taxon>
        <taxon>Tremellales</taxon>
        <taxon>Cryptococcaceae</taxon>
        <taxon>Kwoniella</taxon>
    </lineage>
</organism>